<accession>A0ABT3C9G7</accession>
<organism evidence="1 2">
    <name type="scientific">Mycolicibacterium komossense</name>
    <dbReference type="NCBI Taxonomy" id="1779"/>
    <lineage>
        <taxon>Bacteria</taxon>
        <taxon>Bacillati</taxon>
        <taxon>Actinomycetota</taxon>
        <taxon>Actinomycetes</taxon>
        <taxon>Mycobacteriales</taxon>
        <taxon>Mycobacteriaceae</taxon>
        <taxon>Mycolicibacterium</taxon>
    </lineage>
</organism>
<dbReference type="Gene3D" id="1.10.3210.10">
    <property type="entry name" value="Hypothetical protein af1432"/>
    <property type="match status" value="1"/>
</dbReference>
<dbReference type="PANTHER" id="PTHR21174:SF0">
    <property type="entry name" value="HD PHOSPHOHYDROLASE FAMILY PROTEIN-RELATED"/>
    <property type="match status" value="1"/>
</dbReference>
<gene>
    <name evidence="1" type="ORF">H7J73_08765</name>
</gene>
<reference evidence="1 2" key="1">
    <citation type="journal article" date="2022" name="BMC Genomics">
        <title>Comparative genome analysis of mycobacteria focusing on tRNA and non-coding RNA.</title>
        <authorList>
            <person name="Behra P.R.K."/>
            <person name="Pettersson B.M.F."/>
            <person name="Ramesh M."/>
            <person name="Das S."/>
            <person name="Dasgupta S."/>
            <person name="Kirsebom L.A."/>
        </authorList>
    </citation>
    <scope>NUCLEOTIDE SEQUENCE [LARGE SCALE GENOMIC DNA]</scope>
    <source>
        <strain evidence="1 2">DSM 44078</strain>
    </source>
</reference>
<sequence>MQDLVEAWHNLLAPYSTTGDIDGTGRAVLARWAEPHRRYHTLEHLRGVLVAVDELAPAVLHTATDVAAVRLAAWYHDAVYAGRSDDEEQSARLAETDLAALGLPTELVAEVARLVRLTVEHDPAPDDRNGAVLSDADLAALALPRADYLANGKAIRTEYAHVRESEFRAGRSRIIEALLATPALYRTPEGRQRWERAARENLAAELAALR</sequence>
<dbReference type="InterPro" id="IPR009218">
    <property type="entry name" value="HD_phosphohydro"/>
</dbReference>
<dbReference type="SUPFAM" id="SSF109604">
    <property type="entry name" value="HD-domain/PDEase-like"/>
    <property type="match status" value="1"/>
</dbReference>
<dbReference type="EMBL" id="JACKTY010000020">
    <property type="protein sequence ID" value="MCV7226120.1"/>
    <property type="molecule type" value="Genomic_DNA"/>
</dbReference>
<dbReference type="RefSeq" id="WP_264066955.1">
    <property type="nucleotide sequence ID" value="NZ_JACKTY010000020.1"/>
</dbReference>
<evidence type="ECO:0000313" key="2">
    <source>
        <dbReference type="Proteomes" id="UP001526201"/>
    </source>
</evidence>
<dbReference type="PANTHER" id="PTHR21174">
    <property type="match status" value="1"/>
</dbReference>
<keyword evidence="2" id="KW-1185">Reference proteome</keyword>
<evidence type="ECO:0000313" key="1">
    <source>
        <dbReference type="EMBL" id="MCV7226120.1"/>
    </source>
</evidence>
<proteinExistence type="predicted"/>
<name>A0ABT3C9G7_9MYCO</name>
<dbReference type="Proteomes" id="UP001526201">
    <property type="component" value="Unassembled WGS sequence"/>
</dbReference>
<protein>
    <submittedName>
        <fullName evidence="1">HD domain-containing protein</fullName>
    </submittedName>
</protein>
<comment type="caution">
    <text evidence="1">The sequence shown here is derived from an EMBL/GenBank/DDBJ whole genome shotgun (WGS) entry which is preliminary data.</text>
</comment>
<dbReference type="PIRSF" id="PIRSF035170">
    <property type="entry name" value="HD_phosphohydro"/>
    <property type="match status" value="1"/>
</dbReference>